<reference evidence="2" key="1">
    <citation type="journal article" date="2023" name="G3 (Bethesda)">
        <title>Genome assembly and association tests identify interacting loci associated with vigor, precocity, and sex in interspecific pistachio rootstocks.</title>
        <authorList>
            <person name="Palmer W."/>
            <person name="Jacygrad E."/>
            <person name="Sagayaradj S."/>
            <person name="Cavanaugh K."/>
            <person name="Han R."/>
            <person name="Bertier L."/>
            <person name="Beede B."/>
            <person name="Kafkas S."/>
            <person name="Golino D."/>
            <person name="Preece J."/>
            <person name="Michelmore R."/>
        </authorList>
    </citation>
    <scope>NUCLEOTIDE SEQUENCE [LARGE SCALE GENOMIC DNA]</scope>
</reference>
<accession>A0ACC0X6K7</accession>
<evidence type="ECO:0000313" key="1">
    <source>
        <dbReference type="EMBL" id="KAJ0011268.1"/>
    </source>
</evidence>
<name>A0ACC0X6K7_9ROSI</name>
<evidence type="ECO:0000313" key="2">
    <source>
        <dbReference type="Proteomes" id="UP001163603"/>
    </source>
</evidence>
<dbReference type="EMBL" id="CM047749">
    <property type="protein sequence ID" value="KAJ0011268.1"/>
    <property type="molecule type" value="Genomic_DNA"/>
</dbReference>
<keyword evidence="2" id="KW-1185">Reference proteome</keyword>
<comment type="caution">
    <text evidence="1">The sequence shown here is derived from an EMBL/GenBank/DDBJ whole genome shotgun (WGS) entry which is preliminary data.</text>
</comment>
<sequence>MISIVESSAFLECNTSNHELEIVRSELSTRLVTAEEQLRQLKSWRKEDLKENVRVVEIFATHKNTWQAEERRLLQLIDVANEEMPNLRSKIEEMEREKAESKRRVEELEEMIGFMSRRGGCEFEEEENQFCGCGLWKFGSLKKSRYPLENGDFSL</sequence>
<gene>
    <name evidence="1" type="ORF">Pint_33729</name>
</gene>
<protein>
    <submittedName>
        <fullName evidence="1">Uncharacterized protein</fullName>
    </submittedName>
</protein>
<proteinExistence type="predicted"/>
<dbReference type="Proteomes" id="UP001163603">
    <property type="component" value="Chromosome 14"/>
</dbReference>
<organism evidence="1 2">
    <name type="scientific">Pistacia integerrima</name>
    <dbReference type="NCBI Taxonomy" id="434235"/>
    <lineage>
        <taxon>Eukaryota</taxon>
        <taxon>Viridiplantae</taxon>
        <taxon>Streptophyta</taxon>
        <taxon>Embryophyta</taxon>
        <taxon>Tracheophyta</taxon>
        <taxon>Spermatophyta</taxon>
        <taxon>Magnoliopsida</taxon>
        <taxon>eudicotyledons</taxon>
        <taxon>Gunneridae</taxon>
        <taxon>Pentapetalae</taxon>
        <taxon>rosids</taxon>
        <taxon>malvids</taxon>
        <taxon>Sapindales</taxon>
        <taxon>Anacardiaceae</taxon>
        <taxon>Pistacia</taxon>
    </lineage>
</organism>